<protein>
    <submittedName>
        <fullName evidence="3">Uncharacterized protein</fullName>
    </submittedName>
</protein>
<evidence type="ECO:0000313" key="4">
    <source>
        <dbReference type="Proteomes" id="UP000321224"/>
    </source>
</evidence>
<proteinExistence type="predicted"/>
<keyword evidence="2" id="KW-0812">Transmembrane</keyword>
<dbReference type="Proteomes" id="UP000321224">
    <property type="component" value="Unassembled WGS sequence"/>
</dbReference>
<reference evidence="3 4" key="1">
    <citation type="submission" date="2019-07" db="EMBL/GenBank/DDBJ databases">
        <title>Whole genome shotgun sequence of Myxococcus virescens NBRC 100334.</title>
        <authorList>
            <person name="Hosoyama A."/>
            <person name="Uohara A."/>
            <person name="Ohji S."/>
            <person name="Ichikawa N."/>
        </authorList>
    </citation>
    <scope>NUCLEOTIDE SEQUENCE [LARGE SCALE GENOMIC DNA]</scope>
    <source>
        <strain evidence="3 4">NBRC 100334</strain>
    </source>
</reference>
<evidence type="ECO:0000313" key="3">
    <source>
        <dbReference type="EMBL" id="GEL68980.1"/>
    </source>
</evidence>
<feature type="compositionally biased region" description="Polar residues" evidence="1">
    <location>
        <begin position="220"/>
        <end position="237"/>
    </location>
</feature>
<dbReference type="EMBL" id="BJVY01000003">
    <property type="protein sequence ID" value="GEL68980.1"/>
    <property type="molecule type" value="Genomic_DNA"/>
</dbReference>
<keyword evidence="2" id="KW-1133">Transmembrane helix</keyword>
<organism evidence="3 4">
    <name type="scientific">Myxococcus virescens</name>
    <dbReference type="NCBI Taxonomy" id="83456"/>
    <lineage>
        <taxon>Bacteria</taxon>
        <taxon>Pseudomonadati</taxon>
        <taxon>Myxococcota</taxon>
        <taxon>Myxococcia</taxon>
        <taxon>Myxococcales</taxon>
        <taxon>Cystobacterineae</taxon>
        <taxon>Myxococcaceae</taxon>
        <taxon>Myxococcus</taxon>
    </lineage>
</organism>
<feature type="region of interest" description="Disordered" evidence="1">
    <location>
        <begin position="218"/>
        <end position="237"/>
    </location>
</feature>
<name>A0A511H631_9BACT</name>
<dbReference type="AlphaFoldDB" id="A0A511H631"/>
<evidence type="ECO:0000256" key="2">
    <source>
        <dbReference type="SAM" id="Phobius"/>
    </source>
</evidence>
<sequence>MANTLRAEMLAGMTGLQIGIFAGILGAGVGVSSIVGYFRWRRWKQQIQVWQDFATTRGWSFMPTPGRFMYSAGTLKMEGSYAGRPLTLETEYRHQEKAYRIATIIRHELGDDFPREVVIRPEGLGDKFLKLFGVQDEQIGDAGLDAVLDLKNVTPQARAILLSAGMRRPLLNLALAFEAFSIENGVLSAEVINEVPCTSVELYGLLTPVRELADAVQGTRGHTQWRSEGTGQEGTPS</sequence>
<feature type="transmembrane region" description="Helical" evidence="2">
    <location>
        <begin position="16"/>
        <end position="38"/>
    </location>
</feature>
<comment type="caution">
    <text evidence="3">The sequence shown here is derived from an EMBL/GenBank/DDBJ whole genome shotgun (WGS) entry which is preliminary data.</text>
</comment>
<keyword evidence="2" id="KW-0472">Membrane</keyword>
<accession>A0A511H631</accession>
<gene>
    <name evidence="3" type="ORF">MVI01_07640</name>
</gene>
<evidence type="ECO:0000256" key="1">
    <source>
        <dbReference type="SAM" id="MobiDB-lite"/>
    </source>
</evidence>